<keyword evidence="8" id="KW-0460">Magnesium</keyword>
<dbReference type="GO" id="GO:0044716">
    <property type="term" value="F:8-oxo-GDP phosphatase activity"/>
    <property type="evidence" value="ECO:0007669"/>
    <property type="project" value="TreeGrafter"/>
</dbReference>
<name>A0A6H0SAE9_9MYCO</name>
<gene>
    <name evidence="14" type="ORF">EXE63_22820</name>
</gene>
<evidence type="ECO:0000313" key="14">
    <source>
        <dbReference type="EMBL" id="QIV83399.1"/>
    </source>
</evidence>
<evidence type="ECO:0000256" key="4">
    <source>
        <dbReference type="ARBA" id="ARBA00022705"/>
    </source>
</evidence>
<sequence>MAGQIVVAGALISQGALLVAQRKRPPELAGLWELPGGKVAAGESDADGLVRELREELGIAVTVGARVGADVALPNAMTLRAYLVTCASGSPLPHDHRALRWVRAHELDDLAWVPADRGWVPDLAAALAF</sequence>
<organism evidence="14 15">
    <name type="scientific">Mycolicibacterium frederiksbergense</name>
    <dbReference type="NCBI Taxonomy" id="117567"/>
    <lineage>
        <taxon>Bacteria</taxon>
        <taxon>Bacillati</taxon>
        <taxon>Actinomycetota</taxon>
        <taxon>Actinomycetes</taxon>
        <taxon>Mycobacteriales</taxon>
        <taxon>Mycobacteriaceae</taxon>
        <taxon>Mycolicibacterium</taxon>
    </lineage>
</organism>
<evidence type="ECO:0000256" key="12">
    <source>
        <dbReference type="RuleBase" id="RU003476"/>
    </source>
</evidence>
<proteinExistence type="inferred from homology"/>
<dbReference type="GO" id="GO:0006260">
    <property type="term" value="P:DNA replication"/>
    <property type="evidence" value="ECO:0007669"/>
    <property type="project" value="UniProtKB-KW"/>
</dbReference>
<dbReference type="PANTHER" id="PTHR47707:SF1">
    <property type="entry name" value="NUDIX HYDROLASE FAMILY PROTEIN"/>
    <property type="match status" value="1"/>
</dbReference>
<evidence type="ECO:0000256" key="10">
    <source>
        <dbReference type="ARBA" id="ARBA00035861"/>
    </source>
</evidence>
<comment type="similarity">
    <text evidence="2 12">Belongs to the Nudix hydrolase family.</text>
</comment>
<dbReference type="RefSeq" id="WP_168143799.1">
    <property type="nucleotide sequence ID" value="NZ_CP038799.1"/>
</dbReference>
<dbReference type="InterPro" id="IPR000086">
    <property type="entry name" value="NUDIX_hydrolase_dom"/>
</dbReference>
<dbReference type="Gene3D" id="3.90.79.10">
    <property type="entry name" value="Nucleoside Triphosphate Pyrophosphohydrolase"/>
    <property type="match status" value="1"/>
</dbReference>
<reference evidence="14 15" key="1">
    <citation type="submission" date="2019-04" db="EMBL/GenBank/DDBJ databases">
        <title>Draft, Whole-Genome Sequence of the Anthracene-degrading Mycobacterium frederiksbergense LB501T, Isolated from a Polycyclic Aromatic Hydrocarbon (PAH)-Contaminated Soil.</title>
        <authorList>
            <person name="Augelletti F."/>
        </authorList>
    </citation>
    <scope>NUCLEOTIDE SEQUENCE [LARGE SCALE GENOMIC DNA]</scope>
    <source>
        <strain evidence="14 15">LB 501T</strain>
    </source>
</reference>
<evidence type="ECO:0000256" key="11">
    <source>
        <dbReference type="ARBA" id="ARBA00038905"/>
    </source>
</evidence>
<dbReference type="EC" id="3.6.1.55" evidence="11"/>
<dbReference type="CDD" id="cd03425">
    <property type="entry name" value="NUDIX_MutT_NudA_like"/>
    <property type="match status" value="1"/>
</dbReference>
<dbReference type="InterPro" id="IPR020084">
    <property type="entry name" value="NUDIX_hydrolase_CS"/>
</dbReference>
<dbReference type="EMBL" id="CP038799">
    <property type="protein sequence ID" value="QIV83399.1"/>
    <property type="molecule type" value="Genomic_DNA"/>
</dbReference>
<evidence type="ECO:0000256" key="8">
    <source>
        <dbReference type="ARBA" id="ARBA00022842"/>
    </source>
</evidence>
<dbReference type="GO" id="GO:0035539">
    <property type="term" value="F:8-oxo-7,8-dihydrodeoxyguanosine triphosphate pyrophosphatase activity"/>
    <property type="evidence" value="ECO:0007669"/>
    <property type="project" value="UniProtKB-EC"/>
</dbReference>
<dbReference type="Pfam" id="PF00293">
    <property type="entry name" value="NUDIX"/>
    <property type="match status" value="1"/>
</dbReference>
<dbReference type="PRINTS" id="PR00502">
    <property type="entry name" value="NUDIXFAMILY"/>
</dbReference>
<dbReference type="PANTHER" id="PTHR47707">
    <property type="entry name" value="8-OXO-DGTP DIPHOSPHATASE"/>
    <property type="match status" value="1"/>
</dbReference>
<evidence type="ECO:0000256" key="3">
    <source>
        <dbReference type="ARBA" id="ARBA00022457"/>
    </source>
</evidence>
<comment type="cofactor">
    <cofactor evidence="1">
        <name>Mg(2+)</name>
        <dbReference type="ChEBI" id="CHEBI:18420"/>
    </cofactor>
</comment>
<dbReference type="PROSITE" id="PS00893">
    <property type="entry name" value="NUDIX_BOX"/>
    <property type="match status" value="1"/>
</dbReference>
<evidence type="ECO:0000256" key="7">
    <source>
        <dbReference type="ARBA" id="ARBA00022801"/>
    </source>
</evidence>
<keyword evidence="6" id="KW-0227">DNA damage</keyword>
<keyword evidence="5" id="KW-0479">Metal-binding</keyword>
<protein>
    <recommendedName>
        <fullName evidence="11">8-oxo-dGTP diphosphatase</fullName>
        <ecNumber evidence="11">3.6.1.55</ecNumber>
    </recommendedName>
</protein>
<dbReference type="Proteomes" id="UP000501849">
    <property type="component" value="Chromosome"/>
</dbReference>
<dbReference type="GO" id="GO:0046872">
    <property type="term" value="F:metal ion binding"/>
    <property type="evidence" value="ECO:0007669"/>
    <property type="project" value="UniProtKB-KW"/>
</dbReference>
<dbReference type="SUPFAM" id="SSF55811">
    <property type="entry name" value="Nudix"/>
    <property type="match status" value="1"/>
</dbReference>
<keyword evidence="15" id="KW-1185">Reference proteome</keyword>
<dbReference type="InterPro" id="IPR020476">
    <property type="entry name" value="Nudix_hydrolase"/>
</dbReference>
<dbReference type="InterPro" id="IPR015797">
    <property type="entry name" value="NUDIX_hydrolase-like_dom_sf"/>
</dbReference>
<evidence type="ECO:0000259" key="13">
    <source>
        <dbReference type="PROSITE" id="PS51462"/>
    </source>
</evidence>
<dbReference type="PROSITE" id="PS51462">
    <property type="entry name" value="NUDIX"/>
    <property type="match status" value="1"/>
</dbReference>
<dbReference type="GO" id="GO:0044715">
    <property type="term" value="F:8-oxo-dGDP phosphatase activity"/>
    <property type="evidence" value="ECO:0007669"/>
    <property type="project" value="TreeGrafter"/>
</dbReference>
<evidence type="ECO:0000313" key="15">
    <source>
        <dbReference type="Proteomes" id="UP000501849"/>
    </source>
</evidence>
<accession>A0A6H0SAE9</accession>
<evidence type="ECO:0000256" key="5">
    <source>
        <dbReference type="ARBA" id="ARBA00022723"/>
    </source>
</evidence>
<keyword evidence="9" id="KW-0234">DNA repair</keyword>
<dbReference type="GO" id="GO:0006281">
    <property type="term" value="P:DNA repair"/>
    <property type="evidence" value="ECO:0007669"/>
    <property type="project" value="UniProtKB-KW"/>
</dbReference>
<keyword evidence="3" id="KW-0515">Mutator protein</keyword>
<feature type="domain" description="Nudix hydrolase" evidence="13">
    <location>
        <begin position="1"/>
        <end position="127"/>
    </location>
</feature>
<evidence type="ECO:0000256" key="9">
    <source>
        <dbReference type="ARBA" id="ARBA00023204"/>
    </source>
</evidence>
<evidence type="ECO:0000256" key="1">
    <source>
        <dbReference type="ARBA" id="ARBA00001946"/>
    </source>
</evidence>
<evidence type="ECO:0000256" key="6">
    <source>
        <dbReference type="ARBA" id="ARBA00022763"/>
    </source>
</evidence>
<evidence type="ECO:0000256" key="2">
    <source>
        <dbReference type="ARBA" id="ARBA00005582"/>
    </source>
</evidence>
<dbReference type="KEGG" id="mfre:EXE63_22820"/>
<dbReference type="GO" id="GO:0008413">
    <property type="term" value="F:8-oxo-7,8-dihydroguanosine triphosphate pyrophosphatase activity"/>
    <property type="evidence" value="ECO:0007669"/>
    <property type="project" value="TreeGrafter"/>
</dbReference>
<dbReference type="InterPro" id="IPR047127">
    <property type="entry name" value="MutT-like"/>
</dbReference>
<keyword evidence="4" id="KW-0235">DNA replication</keyword>
<dbReference type="AlphaFoldDB" id="A0A6H0SAE9"/>
<keyword evidence="7 12" id="KW-0378">Hydrolase</keyword>
<comment type="catalytic activity">
    <reaction evidence="10">
        <text>8-oxo-dGTP + H2O = 8-oxo-dGMP + diphosphate + H(+)</text>
        <dbReference type="Rhea" id="RHEA:31575"/>
        <dbReference type="ChEBI" id="CHEBI:15377"/>
        <dbReference type="ChEBI" id="CHEBI:15378"/>
        <dbReference type="ChEBI" id="CHEBI:33019"/>
        <dbReference type="ChEBI" id="CHEBI:63224"/>
        <dbReference type="ChEBI" id="CHEBI:77896"/>
        <dbReference type="EC" id="3.6.1.55"/>
    </reaction>
</comment>